<comment type="caution">
    <text evidence="2">The sequence shown here is derived from an EMBL/GenBank/DDBJ whole genome shotgun (WGS) entry which is preliminary data.</text>
</comment>
<accession>A0A4Y2WH27</accession>
<keyword evidence="3" id="KW-1185">Reference proteome</keyword>
<name>A0A4Y2WH27_ARAVE</name>
<protein>
    <submittedName>
        <fullName evidence="2">Uncharacterized protein</fullName>
    </submittedName>
</protein>
<gene>
    <name evidence="2" type="ORF">AVEN_181152_1</name>
</gene>
<dbReference type="Proteomes" id="UP000499080">
    <property type="component" value="Unassembled WGS sequence"/>
</dbReference>
<evidence type="ECO:0000313" key="3">
    <source>
        <dbReference type="Proteomes" id="UP000499080"/>
    </source>
</evidence>
<organism evidence="2 3">
    <name type="scientific">Araneus ventricosus</name>
    <name type="common">Orbweaver spider</name>
    <name type="synonym">Epeira ventricosa</name>
    <dbReference type="NCBI Taxonomy" id="182803"/>
    <lineage>
        <taxon>Eukaryota</taxon>
        <taxon>Metazoa</taxon>
        <taxon>Ecdysozoa</taxon>
        <taxon>Arthropoda</taxon>
        <taxon>Chelicerata</taxon>
        <taxon>Arachnida</taxon>
        <taxon>Araneae</taxon>
        <taxon>Araneomorphae</taxon>
        <taxon>Entelegynae</taxon>
        <taxon>Araneoidea</taxon>
        <taxon>Araneidae</taxon>
        <taxon>Araneus</taxon>
    </lineage>
</organism>
<reference evidence="2 3" key="1">
    <citation type="journal article" date="2019" name="Sci. Rep.">
        <title>Orb-weaving spider Araneus ventricosus genome elucidates the spidroin gene catalogue.</title>
        <authorList>
            <person name="Kono N."/>
            <person name="Nakamura H."/>
            <person name="Ohtoshi R."/>
            <person name="Moran D.A.P."/>
            <person name="Shinohara A."/>
            <person name="Yoshida Y."/>
            <person name="Fujiwara M."/>
            <person name="Mori M."/>
            <person name="Tomita M."/>
            <person name="Arakawa K."/>
        </authorList>
    </citation>
    <scope>NUCLEOTIDE SEQUENCE [LARGE SCALE GENOMIC DNA]</scope>
</reference>
<feature type="compositionally biased region" description="Basic and acidic residues" evidence="1">
    <location>
        <begin position="26"/>
        <end position="69"/>
    </location>
</feature>
<sequence>MCIFRACKGQFIAFFSDSELVIGRSLRNESEDPDHQKERQDSSPTKRDESAERNKFEDPDPQKQRKDSSPTEGNESVPR</sequence>
<proteinExistence type="predicted"/>
<feature type="region of interest" description="Disordered" evidence="1">
    <location>
        <begin position="25"/>
        <end position="79"/>
    </location>
</feature>
<evidence type="ECO:0000313" key="2">
    <source>
        <dbReference type="EMBL" id="GBO36913.1"/>
    </source>
</evidence>
<evidence type="ECO:0000256" key="1">
    <source>
        <dbReference type="SAM" id="MobiDB-lite"/>
    </source>
</evidence>
<dbReference type="EMBL" id="BGPR01061184">
    <property type="protein sequence ID" value="GBO36913.1"/>
    <property type="molecule type" value="Genomic_DNA"/>
</dbReference>
<dbReference type="AlphaFoldDB" id="A0A4Y2WH27"/>
<feature type="compositionally biased region" description="Polar residues" evidence="1">
    <location>
        <begin position="70"/>
        <end position="79"/>
    </location>
</feature>